<gene>
    <name evidence="4" type="primary">cdhR_4</name>
    <name evidence="4" type="ORF">PS662_01619</name>
</gene>
<evidence type="ECO:0000313" key="4">
    <source>
        <dbReference type="EMBL" id="VVM67344.1"/>
    </source>
</evidence>
<evidence type="ECO:0000256" key="2">
    <source>
        <dbReference type="ARBA" id="ARBA00023163"/>
    </source>
</evidence>
<accession>A0A5E6REE4</accession>
<dbReference type="SMART" id="SM00342">
    <property type="entry name" value="HTH_ARAC"/>
    <property type="match status" value="1"/>
</dbReference>
<dbReference type="GO" id="GO:0003700">
    <property type="term" value="F:DNA-binding transcription factor activity"/>
    <property type="evidence" value="ECO:0007669"/>
    <property type="project" value="InterPro"/>
</dbReference>
<dbReference type="GO" id="GO:0043565">
    <property type="term" value="F:sequence-specific DNA binding"/>
    <property type="evidence" value="ECO:0007669"/>
    <property type="project" value="InterPro"/>
</dbReference>
<dbReference type="PROSITE" id="PS01124">
    <property type="entry name" value="HTH_ARAC_FAMILY_2"/>
    <property type="match status" value="1"/>
</dbReference>
<dbReference type="PANTHER" id="PTHR43130">
    <property type="entry name" value="ARAC-FAMILY TRANSCRIPTIONAL REGULATOR"/>
    <property type="match status" value="1"/>
</dbReference>
<reference evidence="4 5" key="1">
    <citation type="submission" date="2019-09" db="EMBL/GenBank/DDBJ databases">
        <authorList>
            <person name="Chandra G."/>
            <person name="Truman W A."/>
        </authorList>
    </citation>
    <scope>NUCLEOTIDE SEQUENCE [LARGE SCALE GENOMIC DNA]</scope>
    <source>
        <strain evidence="4">PS662</strain>
    </source>
</reference>
<keyword evidence="2" id="KW-0804">Transcription</keyword>
<dbReference type="Gene3D" id="1.10.10.60">
    <property type="entry name" value="Homeodomain-like"/>
    <property type="match status" value="1"/>
</dbReference>
<dbReference type="Proteomes" id="UP000326953">
    <property type="component" value="Unassembled WGS sequence"/>
</dbReference>
<dbReference type="Pfam" id="PF01965">
    <property type="entry name" value="DJ-1_PfpI"/>
    <property type="match status" value="1"/>
</dbReference>
<dbReference type="SUPFAM" id="SSF52317">
    <property type="entry name" value="Class I glutamine amidotransferase-like"/>
    <property type="match status" value="1"/>
</dbReference>
<dbReference type="InterPro" id="IPR018060">
    <property type="entry name" value="HTH_AraC"/>
</dbReference>
<dbReference type="InterPro" id="IPR052158">
    <property type="entry name" value="INH-QAR"/>
</dbReference>
<sequence>MKSVWFLLYEDFQLLDVCGPLQVFASANDELRARGKHSAYDTQLYSTKNGFIGSSSGVSLSVSRLPDNVETHIDIVIAPGGCGLWTQSGPRLNSSTQNLVDWVRKASPQIRNLCSVCTGAFLLAFTGLLDGRKVVTHWLAYDSLRLFSSDINVDQNAIYVRDGDVWTSAGVTAGIDLALALVQNDLGTEITMAVARKLVVFYKRPGGQSQFSGELLGQCLSDERITNLYKWARARLHVHSFSVQDLAEYSNMTPRTFNRYFLKQTGGTPARALERMRVEKACSLLESRKLKAKVIADHCGFTSAEIMRRAFLRSIGVSPSDYQKRFSVNDESRMSIEGNNDC</sequence>
<evidence type="ECO:0000259" key="3">
    <source>
        <dbReference type="PROSITE" id="PS01124"/>
    </source>
</evidence>
<protein>
    <submittedName>
        <fullName evidence="4">HTH-type transcriptional regulator CdhR</fullName>
    </submittedName>
</protein>
<dbReference type="CDD" id="cd03137">
    <property type="entry name" value="GATase1_AraC_1"/>
    <property type="match status" value="1"/>
</dbReference>
<keyword evidence="1" id="KW-0805">Transcription regulation</keyword>
<dbReference type="InterPro" id="IPR029062">
    <property type="entry name" value="Class_I_gatase-like"/>
</dbReference>
<dbReference type="Gene3D" id="3.40.50.880">
    <property type="match status" value="1"/>
</dbReference>
<dbReference type="Pfam" id="PF12833">
    <property type="entry name" value="HTH_18"/>
    <property type="match status" value="1"/>
</dbReference>
<dbReference type="AlphaFoldDB" id="A0A5E6REE4"/>
<dbReference type="RefSeq" id="WP_150710474.1">
    <property type="nucleotide sequence ID" value="NZ_CABVHK010000004.1"/>
</dbReference>
<evidence type="ECO:0000313" key="5">
    <source>
        <dbReference type="Proteomes" id="UP000326953"/>
    </source>
</evidence>
<feature type="domain" description="HTH araC/xylS-type" evidence="3">
    <location>
        <begin position="226"/>
        <end position="325"/>
    </location>
</feature>
<dbReference type="InterPro" id="IPR002818">
    <property type="entry name" value="DJ-1/PfpI"/>
</dbReference>
<evidence type="ECO:0000256" key="1">
    <source>
        <dbReference type="ARBA" id="ARBA00023015"/>
    </source>
</evidence>
<dbReference type="SUPFAM" id="SSF46689">
    <property type="entry name" value="Homeodomain-like"/>
    <property type="match status" value="1"/>
</dbReference>
<organism evidence="4 5">
    <name type="scientific">Pseudomonas fluorescens</name>
    <dbReference type="NCBI Taxonomy" id="294"/>
    <lineage>
        <taxon>Bacteria</taxon>
        <taxon>Pseudomonadati</taxon>
        <taxon>Pseudomonadota</taxon>
        <taxon>Gammaproteobacteria</taxon>
        <taxon>Pseudomonadales</taxon>
        <taxon>Pseudomonadaceae</taxon>
        <taxon>Pseudomonas</taxon>
    </lineage>
</organism>
<name>A0A5E6REE4_PSEFL</name>
<dbReference type="InterPro" id="IPR009057">
    <property type="entry name" value="Homeodomain-like_sf"/>
</dbReference>
<dbReference type="PANTHER" id="PTHR43130:SF3">
    <property type="entry name" value="HTH-TYPE TRANSCRIPTIONAL REGULATOR RV1931C"/>
    <property type="match status" value="1"/>
</dbReference>
<proteinExistence type="predicted"/>
<dbReference type="OrthoDB" id="9803764at2"/>
<dbReference type="EMBL" id="CABVHK010000004">
    <property type="protein sequence ID" value="VVM67344.1"/>
    <property type="molecule type" value="Genomic_DNA"/>
</dbReference>